<dbReference type="GO" id="GO:0043190">
    <property type="term" value="C:ATP-binding cassette (ABC) transporter complex"/>
    <property type="evidence" value="ECO:0007669"/>
    <property type="project" value="InterPro"/>
</dbReference>
<evidence type="ECO:0000313" key="5">
    <source>
        <dbReference type="EMBL" id="GHD61725.1"/>
    </source>
</evidence>
<reference evidence="5" key="2">
    <citation type="submission" date="2020-09" db="EMBL/GenBank/DDBJ databases">
        <authorList>
            <person name="Sun Q."/>
            <person name="Kim S."/>
        </authorList>
    </citation>
    <scope>NUCLEOTIDE SEQUENCE</scope>
    <source>
        <strain evidence="5">KCTC 42651</strain>
    </source>
</reference>
<dbReference type="Gene3D" id="3.40.190.10">
    <property type="entry name" value="Periplasmic binding protein-like II"/>
    <property type="match status" value="1"/>
</dbReference>
<evidence type="ECO:0000256" key="1">
    <source>
        <dbReference type="ARBA" id="ARBA00004418"/>
    </source>
</evidence>
<keyword evidence="3" id="KW-0732">Signal</keyword>
<dbReference type="InterPro" id="IPR030678">
    <property type="entry name" value="Peptide/Ni-bd"/>
</dbReference>
<accession>A0A918XWM7</accession>
<evidence type="ECO:0000313" key="6">
    <source>
        <dbReference type="Proteomes" id="UP000630353"/>
    </source>
</evidence>
<reference evidence="5" key="1">
    <citation type="journal article" date="2014" name="Int. J. Syst. Evol. Microbiol.">
        <title>Complete genome sequence of Corynebacterium casei LMG S-19264T (=DSM 44701T), isolated from a smear-ripened cheese.</title>
        <authorList>
            <consortium name="US DOE Joint Genome Institute (JGI-PGF)"/>
            <person name="Walter F."/>
            <person name="Albersmeier A."/>
            <person name="Kalinowski J."/>
            <person name="Ruckert C."/>
        </authorList>
    </citation>
    <scope>NUCLEOTIDE SEQUENCE</scope>
    <source>
        <strain evidence="5">KCTC 42651</strain>
    </source>
</reference>
<evidence type="ECO:0000256" key="2">
    <source>
        <dbReference type="ARBA" id="ARBA00005695"/>
    </source>
</evidence>
<comment type="similarity">
    <text evidence="2">Belongs to the bacterial solute-binding protein 5 family.</text>
</comment>
<dbReference type="CDD" id="cd08502">
    <property type="entry name" value="PBP2_NikA_DppA_OppA_like_16"/>
    <property type="match status" value="1"/>
</dbReference>
<comment type="subcellular location">
    <subcellularLocation>
        <location evidence="1">Periplasm</location>
    </subcellularLocation>
</comment>
<dbReference type="EMBL" id="BMZS01000013">
    <property type="protein sequence ID" value="GHD61725.1"/>
    <property type="molecule type" value="Genomic_DNA"/>
</dbReference>
<dbReference type="RefSeq" id="WP_189994756.1">
    <property type="nucleotide sequence ID" value="NZ_BMZS01000013.1"/>
</dbReference>
<gene>
    <name evidence="5" type="ORF">GCM10017083_49470</name>
</gene>
<dbReference type="Gene3D" id="3.10.105.10">
    <property type="entry name" value="Dipeptide-binding Protein, Domain 3"/>
    <property type="match status" value="1"/>
</dbReference>
<dbReference type="Proteomes" id="UP000630353">
    <property type="component" value="Unassembled WGS sequence"/>
</dbReference>
<dbReference type="SUPFAM" id="SSF53850">
    <property type="entry name" value="Periplasmic binding protein-like II"/>
    <property type="match status" value="1"/>
</dbReference>
<sequence length="507" mass="56944">MAETTLKVVPQADLKNVDPVWTTAAITQNHGYMVYDMLFSMDSKLQPQPQMVDSWKTSDDGLTWSFTLRDGLLFHDGSPVESKDAIASIKRWSVKRADGQALMTRVKEIVAVDAKTFEIRLEKPFGPMLSVLANPTLPLPVMREEEAQTDPNTQVTTIIGSGPFVFDDKAWVPGDRVVYRKFKDYKPRSEPVDGFSGGKVAKVDTVEWIYIPDTNTATQALMSGEVDAYEIPPLDLMPMLKADPNITVKVLDTLGKMGHIRPNHLYPPFNDVRARQALQLLVDQREFLAAQVGNPEFETVCYAVFMCNSALESEAHAEPWMKPNPEKAKELLAAAGYNFKDPIVVMLPTDQQIIYNNILVMVGKLKEIGVNVDAQAMDWSSLTSRRAKTDDPNTDPKVGWHIFPTWWTGVPMSSPLTNAPLVSTGDPKTAWFGWPKDDEIERLRAAFMDAGTKEEQMKIVDALQKRFYEFIPYLNTGQFVTPVAWRNTLKGVPNALLFVAWNIEKTE</sequence>
<dbReference type="Pfam" id="PF00496">
    <property type="entry name" value="SBP_bac_5"/>
    <property type="match status" value="1"/>
</dbReference>
<dbReference type="InterPro" id="IPR000914">
    <property type="entry name" value="SBP_5_dom"/>
</dbReference>
<keyword evidence="6" id="KW-1185">Reference proteome</keyword>
<dbReference type="Gene3D" id="3.90.76.10">
    <property type="entry name" value="Dipeptide-binding Protein, Domain 1"/>
    <property type="match status" value="1"/>
</dbReference>
<dbReference type="PANTHER" id="PTHR30290:SF38">
    <property type="entry name" value="D,D-DIPEPTIDE-BINDING PERIPLASMIC PROTEIN DDPA-RELATED"/>
    <property type="match status" value="1"/>
</dbReference>
<feature type="domain" description="Solute-binding protein family 5" evidence="4">
    <location>
        <begin position="46"/>
        <end position="415"/>
    </location>
</feature>
<organism evidence="5 6">
    <name type="scientific">Thalassobaculum fulvum</name>
    <dbReference type="NCBI Taxonomy" id="1633335"/>
    <lineage>
        <taxon>Bacteria</taxon>
        <taxon>Pseudomonadati</taxon>
        <taxon>Pseudomonadota</taxon>
        <taxon>Alphaproteobacteria</taxon>
        <taxon>Rhodospirillales</taxon>
        <taxon>Thalassobaculaceae</taxon>
        <taxon>Thalassobaculum</taxon>
    </lineage>
</organism>
<name>A0A918XWM7_9PROT</name>
<evidence type="ECO:0000256" key="3">
    <source>
        <dbReference type="ARBA" id="ARBA00022729"/>
    </source>
</evidence>
<proteinExistence type="inferred from homology"/>
<dbReference type="GO" id="GO:0030288">
    <property type="term" value="C:outer membrane-bounded periplasmic space"/>
    <property type="evidence" value="ECO:0007669"/>
    <property type="project" value="UniProtKB-ARBA"/>
</dbReference>
<comment type="caution">
    <text evidence="5">The sequence shown here is derived from an EMBL/GenBank/DDBJ whole genome shotgun (WGS) entry which is preliminary data.</text>
</comment>
<dbReference type="InterPro" id="IPR039424">
    <property type="entry name" value="SBP_5"/>
</dbReference>
<protein>
    <submittedName>
        <fullName evidence="5">ABC transporter substrate-binding protein</fullName>
    </submittedName>
</protein>
<dbReference type="GO" id="GO:1904680">
    <property type="term" value="F:peptide transmembrane transporter activity"/>
    <property type="evidence" value="ECO:0007669"/>
    <property type="project" value="TreeGrafter"/>
</dbReference>
<evidence type="ECO:0000259" key="4">
    <source>
        <dbReference type="Pfam" id="PF00496"/>
    </source>
</evidence>
<dbReference type="AlphaFoldDB" id="A0A918XWM7"/>
<dbReference type="PANTHER" id="PTHR30290">
    <property type="entry name" value="PERIPLASMIC BINDING COMPONENT OF ABC TRANSPORTER"/>
    <property type="match status" value="1"/>
</dbReference>
<dbReference type="PIRSF" id="PIRSF002741">
    <property type="entry name" value="MppA"/>
    <property type="match status" value="1"/>
</dbReference>
<dbReference type="GO" id="GO:0015833">
    <property type="term" value="P:peptide transport"/>
    <property type="evidence" value="ECO:0007669"/>
    <property type="project" value="TreeGrafter"/>
</dbReference>